<dbReference type="PROSITE" id="PS00491">
    <property type="entry name" value="PROLINE_PEPTIDASE"/>
    <property type="match status" value="1"/>
</dbReference>
<dbReference type="SUPFAM" id="SSF53092">
    <property type="entry name" value="Creatinase/prolidase N-terminal domain"/>
    <property type="match status" value="1"/>
</dbReference>
<evidence type="ECO:0000313" key="6">
    <source>
        <dbReference type="EMBL" id="ROR27140.1"/>
    </source>
</evidence>
<dbReference type="Pfam" id="PF01321">
    <property type="entry name" value="Creatinase_N"/>
    <property type="match status" value="1"/>
</dbReference>
<keyword evidence="7" id="KW-1185">Reference proteome</keyword>
<dbReference type="AlphaFoldDB" id="A0A3N1XK85"/>
<dbReference type="InterPro" id="IPR029149">
    <property type="entry name" value="Creatin/AminoP/Spt16_N"/>
</dbReference>
<evidence type="ECO:0000256" key="1">
    <source>
        <dbReference type="ARBA" id="ARBA00022723"/>
    </source>
</evidence>
<dbReference type="InterPro" id="IPR000994">
    <property type="entry name" value="Pept_M24"/>
</dbReference>
<dbReference type="SUPFAM" id="SSF55920">
    <property type="entry name" value="Creatinase/aminopeptidase"/>
    <property type="match status" value="1"/>
</dbReference>
<keyword evidence="1 3" id="KW-0479">Metal-binding</keyword>
<name>A0A3N1XK85_9FIRM</name>
<evidence type="ECO:0000256" key="2">
    <source>
        <dbReference type="ARBA" id="ARBA00022801"/>
    </source>
</evidence>
<reference evidence="6 7" key="1">
    <citation type="submission" date="2018-11" db="EMBL/GenBank/DDBJ databases">
        <title>Genomic Encyclopedia of Type Strains, Phase IV (KMG-IV): sequencing the most valuable type-strain genomes for metagenomic binning, comparative biology and taxonomic classification.</title>
        <authorList>
            <person name="Goeker M."/>
        </authorList>
    </citation>
    <scope>NUCLEOTIDE SEQUENCE [LARGE SCALE GENOMIC DNA]</scope>
    <source>
        <strain evidence="6 7">DSM 26537</strain>
    </source>
</reference>
<dbReference type="GO" id="GO:0046872">
    <property type="term" value="F:metal ion binding"/>
    <property type="evidence" value="ECO:0007669"/>
    <property type="project" value="UniProtKB-KW"/>
</dbReference>
<keyword evidence="6" id="KW-0645">Protease</keyword>
<dbReference type="Proteomes" id="UP000273083">
    <property type="component" value="Unassembled WGS sequence"/>
</dbReference>
<comment type="caution">
    <text evidence="6">The sequence shown here is derived from an EMBL/GenBank/DDBJ whole genome shotgun (WGS) entry which is preliminary data.</text>
</comment>
<gene>
    <name evidence="6" type="ORF">EDD66_10754</name>
</gene>
<protein>
    <submittedName>
        <fullName evidence="6">Xaa-Pro aminopeptidase</fullName>
    </submittedName>
</protein>
<comment type="similarity">
    <text evidence="3">Belongs to the peptidase M24B family.</text>
</comment>
<organism evidence="6 7">
    <name type="scientific">Mobilisporobacter senegalensis</name>
    <dbReference type="NCBI Taxonomy" id="1329262"/>
    <lineage>
        <taxon>Bacteria</taxon>
        <taxon>Bacillati</taxon>
        <taxon>Bacillota</taxon>
        <taxon>Clostridia</taxon>
        <taxon>Lachnospirales</taxon>
        <taxon>Lachnospiraceae</taxon>
        <taxon>Mobilisporobacter</taxon>
    </lineage>
</organism>
<dbReference type="Gene3D" id="3.90.230.10">
    <property type="entry name" value="Creatinase/methionine aminopeptidase superfamily"/>
    <property type="match status" value="1"/>
</dbReference>
<dbReference type="GO" id="GO:0004177">
    <property type="term" value="F:aminopeptidase activity"/>
    <property type="evidence" value="ECO:0007669"/>
    <property type="project" value="UniProtKB-KW"/>
</dbReference>
<feature type="domain" description="Creatinase N-terminal" evidence="5">
    <location>
        <begin position="5"/>
        <end position="130"/>
    </location>
</feature>
<dbReference type="Pfam" id="PF00557">
    <property type="entry name" value="Peptidase_M24"/>
    <property type="match status" value="1"/>
</dbReference>
<dbReference type="PANTHER" id="PTHR46112">
    <property type="entry name" value="AMINOPEPTIDASE"/>
    <property type="match status" value="1"/>
</dbReference>
<sequence>MNNHARVIEILDKLSIDAVLVSNGSNMRYLSGFSGATGYLYISRKKQVILTDFRYTIQATNESLGFEVVEVDGNRDYCKYINDIMHMEDVKLLGYEDNDLLCSSFVKLREKLDVKEMVPLKDGLTNLRYVKTEYELECIKQAEAIGDIAFTKILDIIKPGMTELEVAAHLEFIMKTSGASGLSFDSIVASGVNSSMPHATPSNKLIENGDFLTMDFGCIYKGYCSDMTRTIVIGKASDEQKKIYNTVLQAQLAALDQIKAGCYGKDIDKIARDIIDDAGYEGCFGHGLGHSVGLDIHEEPRCSVASEGILLPNVTMTVEPGIYIKDFGGVRIEDLVVVKEDGHVNFTHSRKELIEL</sequence>
<keyword evidence="6" id="KW-0031">Aminopeptidase</keyword>
<evidence type="ECO:0000313" key="7">
    <source>
        <dbReference type="Proteomes" id="UP000273083"/>
    </source>
</evidence>
<dbReference type="CDD" id="cd01092">
    <property type="entry name" value="APP-like"/>
    <property type="match status" value="1"/>
</dbReference>
<dbReference type="Gene3D" id="3.40.350.10">
    <property type="entry name" value="Creatinase/prolidase N-terminal domain"/>
    <property type="match status" value="1"/>
</dbReference>
<dbReference type="InterPro" id="IPR050659">
    <property type="entry name" value="Peptidase_M24B"/>
</dbReference>
<accession>A0A3N1XK85</accession>
<dbReference type="RefSeq" id="WP_123609837.1">
    <property type="nucleotide sequence ID" value="NZ_RJVG01000007.1"/>
</dbReference>
<proteinExistence type="inferred from homology"/>
<evidence type="ECO:0000256" key="3">
    <source>
        <dbReference type="RuleBase" id="RU000590"/>
    </source>
</evidence>
<dbReference type="InterPro" id="IPR036005">
    <property type="entry name" value="Creatinase/aminopeptidase-like"/>
</dbReference>
<dbReference type="EMBL" id="RJVG01000007">
    <property type="protein sequence ID" value="ROR27140.1"/>
    <property type="molecule type" value="Genomic_DNA"/>
</dbReference>
<dbReference type="InterPro" id="IPR001131">
    <property type="entry name" value="Peptidase_M24B_aminopep-P_CS"/>
</dbReference>
<dbReference type="PANTHER" id="PTHR46112:SF3">
    <property type="entry name" value="AMINOPEPTIDASE YPDF"/>
    <property type="match status" value="1"/>
</dbReference>
<evidence type="ECO:0000259" key="4">
    <source>
        <dbReference type="Pfam" id="PF00557"/>
    </source>
</evidence>
<keyword evidence="2" id="KW-0378">Hydrolase</keyword>
<dbReference type="OrthoDB" id="9806388at2"/>
<dbReference type="InterPro" id="IPR000587">
    <property type="entry name" value="Creatinase_N"/>
</dbReference>
<feature type="domain" description="Peptidase M24" evidence="4">
    <location>
        <begin position="137"/>
        <end position="340"/>
    </location>
</feature>
<evidence type="ECO:0000259" key="5">
    <source>
        <dbReference type="Pfam" id="PF01321"/>
    </source>
</evidence>